<dbReference type="Proteomes" id="UP000660265">
    <property type="component" value="Unassembled WGS sequence"/>
</dbReference>
<feature type="domain" description="AB hydrolase-1" evidence="1">
    <location>
        <begin position="39"/>
        <end position="242"/>
    </location>
</feature>
<evidence type="ECO:0000313" key="2">
    <source>
        <dbReference type="EMBL" id="GGJ74415.1"/>
    </source>
</evidence>
<accession>A0ABQ2DVG6</accession>
<dbReference type="InterPro" id="IPR000073">
    <property type="entry name" value="AB_hydrolase_1"/>
</dbReference>
<evidence type="ECO:0000259" key="1">
    <source>
        <dbReference type="Pfam" id="PF12697"/>
    </source>
</evidence>
<sequence>MSPPVSTRMDQVGRAKSGDGTLIAYRRTGLDGPPVIMVGGAFSTAAAQAPLAALLAPRFSVITYDRRGRGGSGDTAPYSVEREVEDIAALLTEAGGSASVYGVSSGAALALEAAATGLPITQLAVYEPPYDTGAAGGADRSAFTARLDDLLSRGRRDEAVELFLSVVGVPPDVVAGMRRAAMWRGMTAVAHTLAYDNAVVGPGPVPTERLARITARVMVVDGGASPPPTRVAARAVAEALPRGRHRTLTGQIHEVAPHVLAPVLEEYFAAAA</sequence>
<proteinExistence type="predicted"/>
<reference evidence="3" key="1">
    <citation type="journal article" date="2019" name="Int. J. Syst. Evol. Microbiol.">
        <title>The Global Catalogue of Microorganisms (GCM) 10K type strain sequencing project: providing services to taxonomists for standard genome sequencing and annotation.</title>
        <authorList>
            <consortium name="The Broad Institute Genomics Platform"/>
            <consortium name="The Broad Institute Genome Sequencing Center for Infectious Disease"/>
            <person name="Wu L."/>
            <person name="Ma J."/>
        </authorList>
    </citation>
    <scope>NUCLEOTIDE SEQUENCE [LARGE SCALE GENOMIC DNA]</scope>
    <source>
        <strain evidence="3">CGMCC 4.7275</strain>
    </source>
</reference>
<evidence type="ECO:0000313" key="3">
    <source>
        <dbReference type="Proteomes" id="UP000660265"/>
    </source>
</evidence>
<name>A0ABQ2DVG6_9ACTN</name>
<organism evidence="2 3">
    <name type="scientific">Streptomyces camponoticapitis</name>
    <dbReference type="NCBI Taxonomy" id="1616125"/>
    <lineage>
        <taxon>Bacteria</taxon>
        <taxon>Bacillati</taxon>
        <taxon>Actinomycetota</taxon>
        <taxon>Actinomycetes</taxon>
        <taxon>Kitasatosporales</taxon>
        <taxon>Streptomycetaceae</taxon>
        <taxon>Streptomyces</taxon>
    </lineage>
</organism>
<dbReference type="EMBL" id="BMMV01000001">
    <property type="protein sequence ID" value="GGJ74415.1"/>
    <property type="molecule type" value="Genomic_DNA"/>
</dbReference>
<keyword evidence="3" id="KW-1185">Reference proteome</keyword>
<dbReference type="Pfam" id="PF12697">
    <property type="entry name" value="Abhydrolase_6"/>
    <property type="match status" value="1"/>
</dbReference>
<dbReference type="GO" id="GO:0016787">
    <property type="term" value="F:hydrolase activity"/>
    <property type="evidence" value="ECO:0007669"/>
    <property type="project" value="UniProtKB-KW"/>
</dbReference>
<dbReference type="InterPro" id="IPR029058">
    <property type="entry name" value="AB_hydrolase_fold"/>
</dbReference>
<comment type="caution">
    <text evidence="2">The sequence shown here is derived from an EMBL/GenBank/DDBJ whole genome shotgun (WGS) entry which is preliminary data.</text>
</comment>
<gene>
    <name evidence="2" type="ORF">GCM10011583_02260</name>
</gene>
<dbReference type="Gene3D" id="3.40.50.1820">
    <property type="entry name" value="alpha/beta hydrolase"/>
    <property type="match status" value="1"/>
</dbReference>
<dbReference type="SUPFAM" id="SSF53474">
    <property type="entry name" value="alpha/beta-Hydrolases"/>
    <property type="match status" value="1"/>
</dbReference>
<keyword evidence="2" id="KW-0378">Hydrolase</keyword>
<protein>
    <submittedName>
        <fullName evidence="2">Alpha/beta hydrolase</fullName>
    </submittedName>
</protein>